<keyword evidence="2" id="KW-1185">Reference proteome</keyword>
<organism evidence="1 2">
    <name type="scientific">Malus domestica</name>
    <name type="common">Apple</name>
    <name type="synonym">Pyrus malus</name>
    <dbReference type="NCBI Taxonomy" id="3750"/>
    <lineage>
        <taxon>Eukaryota</taxon>
        <taxon>Viridiplantae</taxon>
        <taxon>Streptophyta</taxon>
        <taxon>Embryophyta</taxon>
        <taxon>Tracheophyta</taxon>
        <taxon>Spermatophyta</taxon>
        <taxon>Magnoliopsida</taxon>
        <taxon>eudicotyledons</taxon>
        <taxon>Gunneridae</taxon>
        <taxon>Pentapetalae</taxon>
        <taxon>rosids</taxon>
        <taxon>fabids</taxon>
        <taxon>Rosales</taxon>
        <taxon>Rosaceae</taxon>
        <taxon>Amygdaloideae</taxon>
        <taxon>Maleae</taxon>
        <taxon>Malus</taxon>
    </lineage>
</organism>
<dbReference type="AlphaFoldDB" id="A0A498ILF1"/>
<gene>
    <name evidence="1" type="ORF">DVH24_026938</name>
</gene>
<dbReference type="EMBL" id="RDQH01000337">
    <property type="protein sequence ID" value="RXH84039.1"/>
    <property type="molecule type" value="Genomic_DNA"/>
</dbReference>
<sequence>MVLPTREADGIFVTIRLPMTTRVYWKSLNAGVILADFWPPEDRHAQNDFVYGAMHRVQNRKTDGDIYLYFVV</sequence>
<evidence type="ECO:0000313" key="1">
    <source>
        <dbReference type="EMBL" id="RXH84039.1"/>
    </source>
</evidence>
<evidence type="ECO:0000313" key="2">
    <source>
        <dbReference type="Proteomes" id="UP000290289"/>
    </source>
</evidence>
<comment type="caution">
    <text evidence="1">The sequence shown here is derived from an EMBL/GenBank/DDBJ whole genome shotgun (WGS) entry which is preliminary data.</text>
</comment>
<proteinExistence type="predicted"/>
<dbReference type="Proteomes" id="UP000290289">
    <property type="component" value="Chromosome 11"/>
</dbReference>
<reference evidence="1 2" key="1">
    <citation type="submission" date="2018-10" db="EMBL/GenBank/DDBJ databases">
        <title>A high-quality apple genome assembly.</title>
        <authorList>
            <person name="Hu J."/>
        </authorList>
    </citation>
    <scope>NUCLEOTIDE SEQUENCE [LARGE SCALE GENOMIC DNA]</scope>
    <source>
        <strain evidence="2">cv. HFTH1</strain>
        <tissue evidence="1">Young leaf</tissue>
    </source>
</reference>
<accession>A0A498ILF1</accession>
<protein>
    <submittedName>
        <fullName evidence="1">Uncharacterized protein</fullName>
    </submittedName>
</protein>
<name>A0A498ILF1_MALDO</name>